<evidence type="ECO:0000256" key="2">
    <source>
        <dbReference type="SAM" id="SignalP"/>
    </source>
</evidence>
<proteinExistence type="predicted"/>
<dbReference type="SMART" id="SM00216">
    <property type="entry name" value="VWD"/>
    <property type="match status" value="1"/>
</dbReference>
<gene>
    <name evidence="5" type="ORF">OFUS_LOCUS25334</name>
</gene>
<dbReference type="Proteomes" id="UP000749559">
    <property type="component" value="Unassembled WGS sequence"/>
</dbReference>
<dbReference type="Pfam" id="PF00094">
    <property type="entry name" value="VWD"/>
    <property type="match status" value="1"/>
</dbReference>
<evidence type="ECO:0000256" key="1">
    <source>
        <dbReference type="PROSITE-ProRule" id="PRU00076"/>
    </source>
</evidence>
<name>A0A8S4Q7X2_OWEFU</name>
<dbReference type="OrthoDB" id="6059693at2759"/>
<feature type="domain" description="EGF-like" evidence="3">
    <location>
        <begin position="253"/>
        <end position="288"/>
    </location>
</feature>
<feature type="signal peptide" evidence="2">
    <location>
        <begin position="1"/>
        <end position="34"/>
    </location>
</feature>
<accession>A0A8S4Q7X2</accession>
<reference evidence="5" key="1">
    <citation type="submission" date="2022-03" db="EMBL/GenBank/DDBJ databases">
        <authorList>
            <person name="Martin C."/>
        </authorList>
    </citation>
    <scope>NUCLEOTIDE SEQUENCE</scope>
</reference>
<dbReference type="PROSITE" id="PS51233">
    <property type="entry name" value="VWFD"/>
    <property type="match status" value="1"/>
</dbReference>
<dbReference type="PANTHER" id="PTHR46160:SF9">
    <property type="entry name" value="PROTEIN PRY2-RELATED"/>
    <property type="match status" value="1"/>
</dbReference>
<dbReference type="EMBL" id="CAIIXF020000012">
    <property type="protein sequence ID" value="CAH1801552.1"/>
    <property type="molecule type" value="Genomic_DNA"/>
</dbReference>
<dbReference type="PANTHER" id="PTHR46160">
    <property type="entry name" value="ALPHA-TECTORIN-RELATED"/>
    <property type="match status" value="1"/>
</dbReference>
<dbReference type="InterPro" id="IPR001846">
    <property type="entry name" value="VWF_type-D"/>
</dbReference>
<evidence type="ECO:0000313" key="5">
    <source>
        <dbReference type="EMBL" id="CAH1801552.1"/>
    </source>
</evidence>
<feature type="domain" description="VWFD" evidence="4">
    <location>
        <begin position="339"/>
        <end position="542"/>
    </location>
</feature>
<organism evidence="5 6">
    <name type="scientific">Owenia fusiformis</name>
    <name type="common">Polychaete worm</name>
    <dbReference type="NCBI Taxonomy" id="6347"/>
    <lineage>
        <taxon>Eukaryota</taxon>
        <taxon>Metazoa</taxon>
        <taxon>Spiralia</taxon>
        <taxon>Lophotrochozoa</taxon>
        <taxon>Annelida</taxon>
        <taxon>Polychaeta</taxon>
        <taxon>Sedentaria</taxon>
        <taxon>Canalipalpata</taxon>
        <taxon>Sabellida</taxon>
        <taxon>Oweniida</taxon>
        <taxon>Oweniidae</taxon>
        <taxon>Owenia</taxon>
    </lineage>
</organism>
<dbReference type="InterPro" id="IPR000742">
    <property type="entry name" value="EGF"/>
</dbReference>
<dbReference type="InterPro" id="IPR052749">
    <property type="entry name" value="Alpha-tectorin"/>
</dbReference>
<comment type="caution">
    <text evidence="5">The sequence shown here is derived from an EMBL/GenBank/DDBJ whole genome shotgun (WGS) entry which is preliminary data.</text>
</comment>
<evidence type="ECO:0000259" key="3">
    <source>
        <dbReference type="PROSITE" id="PS50026"/>
    </source>
</evidence>
<feature type="non-terminal residue" evidence="5">
    <location>
        <position position="1"/>
    </location>
</feature>
<keyword evidence="1" id="KW-0245">EGF-like domain</keyword>
<feature type="disulfide bond" evidence="1">
    <location>
        <begin position="278"/>
        <end position="287"/>
    </location>
</feature>
<dbReference type="AlphaFoldDB" id="A0A8S4Q7X2"/>
<evidence type="ECO:0000259" key="4">
    <source>
        <dbReference type="PROSITE" id="PS51233"/>
    </source>
</evidence>
<dbReference type="PROSITE" id="PS01186">
    <property type="entry name" value="EGF_2"/>
    <property type="match status" value="1"/>
</dbReference>
<evidence type="ECO:0000313" key="6">
    <source>
        <dbReference type="Proteomes" id="UP000749559"/>
    </source>
</evidence>
<keyword evidence="6" id="KW-1185">Reference proteome</keyword>
<sequence>YHLVFHNRSRKAGMEVNMLPVVLLLLLIANTCKSDWICDITTRLIDTSMSYKTRRCEITIRDLSRVKADLIRFRRTQAFVSSSLNKKTIDNLFKKFKMINKQMKMYVKMDLPRIKAKFRELPQTHEARIQGDVVMQLVDAYFKLNPCSTQTLQEKQDDIDAIRLASENWKQAIRNGLNDPNVKNTLINLNKLKEKFDKNLAKIAGTFPKIESLFEMLIKMANHIRNEFPCNIETTEVPVTTSKPKTTKEATPKTVTCVPTCVHGSCEKLGNGEYICKCNTGFNGVDCSLNDPCGCGEGGVCDCASSPCKCKCFPLYSGAKCQTILPLDPYGCRISEEMHTNRFWQNTIMTHYATFDRGRYNFLGRCLYVLTEPKDAVEPKFQIALRQKLHAKDGRNHTWPEYIVLHVNGRDVIIGQEKADGEVDVRIDDQQITAIPSEHSLGIVNGHALKAHVKDGVRVEIVPYGIGIGFDGESVANVDLNKYWENNVRGMCGDYDGKIYDDYVTKQGYVVRRRDDNKGTLIGNSWKKVDSVKYDEEAKTCRNIPLPAVPALSELQDWDGELYEKAKTTCSSLCGSTTTISFRKCIANFFFSEDVVSSC</sequence>
<dbReference type="PROSITE" id="PS00022">
    <property type="entry name" value="EGF_1"/>
    <property type="match status" value="1"/>
</dbReference>
<feature type="chain" id="PRO_5035718294" evidence="2">
    <location>
        <begin position="35"/>
        <end position="599"/>
    </location>
</feature>
<dbReference type="PROSITE" id="PS50026">
    <property type="entry name" value="EGF_3"/>
    <property type="match status" value="1"/>
</dbReference>
<comment type="caution">
    <text evidence="1">Lacks conserved residue(s) required for the propagation of feature annotation.</text>
</comment>
<keyword evidence="1" id="KW-1015">Disulfide bond</keyword>
<keyword evidence="2" id="KW-0732">Signal</keyword>
<protein>
    <submittedName>
        <fullName evidence="5">Uncharacterized protein</fullName>
    </submittedName>
</protein>